<feature type="signal peptide" evidence="1">
    <location>
        <begin position="1"/>
        <end position="20"/>
    </location>
</feature>
<proteinExistence type="predicted"/>
<gene>
    <name evidence="3" type="ORF">CERZMDRAFT_118171</name>
</gene>
<dbReference type="EMBL" id="ML992680">
    <property type="protein sequence ID" value="KAF2210728.1"/>
    <property type="molecule type" value="Genomic_DNA"/>
</dbReference>
<evidence type="ECO:0000256" key="1">
    <source>
        <dbReference type="SAM" id="SignalP"/>
    </source>
</evidence>
<keyword evidence="4" id="KW-1185">Reference proteome</keyword>
<keyword evidence="1" id="KW-0732">Signal</keyword>
<evidence type="ECO:0000313" key="4">
    <source>
        <dbReference type="Proteomes" id="UP000799539"/>
    </source>
</evidence>
<dbReference type="OrthoDB" id="3515453at2759"/>
<protein>
    <recommendedName>
        <fullName evidence="2">DUF7907 domain-containing protein</fullName>
    </recommendedName>
</protein>
<feature type="chain" id="PRO_5025429459" description="DUF7907 domain-containing protein" evidence="1">
    <location>
        <begin position="21"/>
        <end position="200"/>
    </location>
</feature>
<dbReference type="Proteomes" id="UP000799539">
    <property type="component" value="Unassembled WGS sequence"/>
</dbReference>
<feature type="domain" description="DUF7907" evidence="2">
    <location>
        <begin position="25"/>
        <end position="197"/>
    </location>
</feature>
<sequence>MKSTVANAAALLSLASTIAAQTTQSKPFTLSLQSTNATLNGKTLTSCHEGAAIEGLCIGPYAASQYQWNTTNGQVVSDKNLGKSGILTWELVGGNFKTSEPMGFVYNPSTNVAHAQFAPTDPSEATQVGFDKNNKMFVPTYYNDTVSPPKEGNERALYHWYICNYAYAAYGYESLNFVVGNAKPQNPSCQKVDVVRKFVK</sequence>
<evidence type="ECO:0000259" key="2">
    <source>
        <dbReference type="Pfam" id="PF25484"/>
    </source>
</evidence>
<evidence type="ECO:0000313" key="3">
    <source>
        <dbReference type="EMBL" id="KAF2210728.1"/>
    </source>
</evidence>
<dbReference type="Pfam" id="PF25484">
    <property type="entry name" value="DUF7907"/>
    <property type="match status" value="1"/>
</dbReference>
<dbReference type="InterPro" id="IPR057229">
    <property type="entry name" value="DUF7907"/>
</dbReference>
<dbReference type="AlphaFoldDB" id="A0A6A6FBN3"/>
<accession>A0A6A6FBN3</accession>
<name>A0A6A6FBN3_9PEZI</name>
<reference evidence="3" key="1">
    <citation type="journal article" date="2020" name="Stud. Mycol.">
        <title>101 Dothideomycetes genomes: a test case for predicting lifestyles and emergence of pathogens.</title>
        <authorList>
            <person name="Haridas S."/>
            <person name="Albert R."/>
            <person name="Binder M."/>
            <person name="Bloem J."/>
            <person name="Labutti K."/>
            <person name="Salamov A."/>
            <person name="Andreopoulos B."/>
            <person name="Baker S."/>
            <person name="Barry K."/>
            <person name="Bills G."/>
            <person name="Bluhm B."/>
            <person name="Cannon C."/>
            <person name="Castanera R."/>
            <person name="Culley D."/>
            <person name="Daum C."/>
            <person name="Ezra D."/>
            <person name="Gonzalez J."/>
            <person name="Henrissat B."/>
            <person name="Kuo A."/>
            <person name="Liang C."/>
            <person name="Lipzen A."/>
            <person name="Lutzoni F."/>
            <person name="Magnuson J."/>
            <person name="Mondo S."/>
            <person name="Nolan M."/>
            <person name="Ohm R."/>
            <person name="Pangilinan J."/>
            <person name="Park H.-J."/>
            <person name="Ramirez L."/>
            <person name="Alfaro M."/>
            <person name="Sun H."/>
            <person name="Tritt A."/>
            <person name="Yoshinaga Y."/>
            <person name="Zwiers L.-H."/>
            <person name="Turgeon B."/>
            <person name="Goodwin S."/>
            <person name="Spatafora J."/>
            <person name="Crous P."/>
            <person name="Grigoriev I."/>
        </authorList>
    </citation>
    <scope>NUCLEOTIDE SEQUENCE</scope>
    <source>
        <strain evidence="3">SCOH1-5</strain>
    </source>
</reference>
<organism evidence="3 4">
    <name type="scientific">Cercospora zeae-maydis SCOH1-5</name>
    <dbReference type="NCBI Taxonomy" id="717836"/>
    <lineage>
        <taxon>Eukaryota</taxon>
        <taxon>Fungi</taxon>
        <taxon>Dikarya</taxon>
        <taxon>Ascomycota</taxon>
        <taxon>Pezizomycotina</taxon>
        <taxon>Dothideomycetes</taxon>
        <taxon>Dothideomycetidae</taxon>
        <taxon>Mycosphaerellales</taxon>
        <taxon>Mycosphaerellaceae</taxon>
        <taxon>Cercospora</taxon>
    </lineage>
</organism>